<gene>
    <name evidence="1" type="ORF">PCAR00345_LOCUS30590</name>
</gene>
<evidence type="ECO:0000313" key="1">
    <source>
        <dbReference type="EMBL" id="CAE0777951.1"/>
    </source>
</evidence>
<name>A0A7S4F6T3_CHRCT</name>
<accession>A0A7S4F6T3</accession>
<organism evidence="1">
    <name type="scientific">Chrysotila carterae</name>
    <name type="common">Marine alga</name>
    <name type="synonym">Syracosphaera carterae</name>
    <dbReference type="NCBI Taxonomy" id="13221"/>
    <lineage>
        <taxon>Eukaryota</taxon>
        <taxon>Haptista</taxon>
        <taxon>Haptophyta</taxon>
        <taxon>Prymnesiophyceae</taxon>
        <taxon>Isochrysidales</taxon>
        <taxon>Isochrysidaceae</taxon>
        <taxon>Chrysotila</taxon>
    </lineage>
</organism>
<reference evidence="1" key="1">
    <citation type="submission" date="2021-01" db="EMBL/GenBank/DDBJ databases">
        <authorList>
            <person name="Corre E."/>
            <person name="Pelletier E."/>
            <person name="Niang G."/>
            <person name="Scheremetjew M."/>
            <person name="Finn R."/>
            <person name="Kale V."/>
            <person name="Holt S."/>
            <person name="Cochrane G."/>
            <person name="Meng A."/>
            <person name="Brown T."/>
            <person name="Cohen L."/>
        </authorList>
    </citation>
    <scope>NUCLEOTIDE SEQUENCE</scope>
    <source>
        <strain evidence="1">CCMP645</strain>
    </source>
</reference>
<dbReference type="EMBL" id="HBIZ01047780">
    <property type="protein sequence ID" value="CAE0777951.1"/>
    <property type="molecule type" value="Transcribed_RNA"/>
</dbReference>
<proteinExistence type="predicted"/>
<sequence>MPSTYSQYIEVFNAVTAHTLATAGECMVKDDWQTLSPRQKEEGVVCFTGPFDGHFALGHELPDGQMVMRIITNSEIRPRSSSGFTGSNSPGFYVSTNPATGGFGQPEPAESEKFALYGATLMYLDVNRTTLEVLDIGQAIKHVFTPKKELHNTLIPADASSADVYAILDDYATLNNNIRADQPTPREVSLSDCEAFPEWCGLYAHCGSSYSMKHGHSYASPTTGGVKVDGVGFEDNVAFIAHEGSQGEGGIAGTVQVLDVDTGDQYQLPQLSIGEIENAFAISTGESEHVAVVIMDYGAEGFPEGNVSPISYPTGRSSSYGSRVTLWIGKKDKTSAHFLDRNGLGLNQGRVYVFVADSGVTDTATMLNWPNSSRDCNLFTPTPGRFEPLPTVFDGRFYVDAAPVWTYDVINSLNTLYGNEPVRMTGVASQEWGSRSPSNPGAFAISHTTLSATLNPLPADVDDSRGTVSFYSTQIAAAVASATGAVTARDGSVLPDAITATVDAVMQDEFTWPEREARGVPKGLFKPDGLLYLADGTVISQEDQSTDPVYGFAVHYDPATCTGKPVAAALQRDNNRMTFLGTPPLGAHTENDANELTGAYDVSAALAVGPGYTAEDEFNAFTSKTISVNTQIWNAGNAQPGNCLTDYSLGWGGQMNVITIP</sequence>
<dbReference type="AlphaFoldDB" id="A0A7S4F6T3"/>
<protein>
    <submittedName>
        <fullName evidence="1">Uncharacterized protein</fullName>
    </submittedName>
</protein>